<dbReference type="PANTHER" id="PTHR11804">
    <property type="entry name" value="PROTEASE M3 THIMET OLIGOPEPTIDASE-RELATED"/>
    <property type="match status" value="1"/>
</dbReference>
<dbReference type="InterPro" id="IPR024077">
    <property type="entry name" value="Neurolysin/TOP_dom2"/>
</dbReference>
<evidence type="ECO:0000256" key="1">
    <source>
        <dbReference type="ARBA" id="ARBA00006040"/>
    </source>
</evidence>
<dbReference type="InterPro" id="IPR001567">
    <property type="entry name" value="Pept_M3A_M3B_dom"/>
</dbReference>
<evidence type="ECO:0000256" key="7">
    <source>
        <dbReference type="RuleBase" id="RU003435"/>
    </source>
</evidence>
<dbReference type="AlphaFoldDB" id="A0A1S3JQ06"/>
<dbReference type="Gene3D" id="1.10.1370.10">
    <property type="entry name" value="Neurolysin, domain 3"/>
    <property type="match status" value="1"/>
</dbReference>
<dbReference type="Pfam" id="PF01432">
    <property type="entry name" value="Peptidase_M3"/>
    <property type="match status" value="1"/>
</dbReference>
<dbReference type="InterPro" id="IPR045090">
    <property type="entry name" value="Pept_M3A_M3B"/>
</dbReference>
<evidence type="ECO:0000313" key="9">
    <source>
        <dbReference type="Proteomes" id="UP000085678"/>
    </source>
</evidence>
<reference evidence="10" key="1">
    <citation type="submission" date="2025-08" db="UniProtKB">
        <authorList>
            <consortium name="RefSeq"/>
        </authorList>
    </citation>
    <scope>IDENTIFICATION</scope>
    <source>
        <tissue evidence="10">Gonads</tissue>
    </source>
</reference>
<evidence type="ECO:0000313" key="10">
    <source>
        <dbReference type="RefSeq" id="XP_013412231.1"/>
    </source>
</evidence>
<dbReference type="OrthoDB" id="534666at2759"/>
<dbReference type="GO" id="GO:0004222">
    <property type="term" value="F:metalloendopeptidase activity"/>
    <property type="evidence" value="ECO:0007669"/>
    <property type="project" value="InterPro"/>
</dbReference>
<feature type="domain" description="Peptidase M3A/M3B catalytic" evidence="8">
    <location>
        <begin position="280"/>
        <end position="738"/>
    </location>
</feature>
<accession>A0A1S3JQ06</accession>
<evidence type="ECO:0000256" key="4">
    <source>
        <dbReference type="ARBA" id="ARBA00022801"/>
    </source>
</evidence>
<keyword evidence="3 7" id="KW-0479">Metal-binding</keyword>
<keyword evidence="2 7" id="KW-0645">Protease</keyword>
<dbReference type="RefSeq" id="XP_013412231.1">
    <property type="nucleotide sequence ID" value="XM_013556777.1"/>
</dbReference>
<dbReference type="PANTHER" id="PTHR11804:SF83">
    <property type="entry name" value="LD37516P"/>
    <property type="match status" value="1"/>
</dbReference>
<protein>
    <submittedName>
        <fullName evidence="10">Probable cytosolic oligopeptidase A isoform X3</fullName>
    </submittedName>
</protein>
<keyword evidence="4 7" id="KW-0378">Hydrolase</keyword>
<evidence type="ECO:0000256" key="6">
    <source>
        <dbReference type="ARBA" id="ARBA00023049"/>
    </source>
</evidence>
<keyword evidence="9" id="KW-1185">Reference proteome</keyword>
<sequence>MAASLARMQLLKPPRSLWSVRRYSKTMRPNEFTQSGDRGQGYYILLPEVPQDTPKTNPLLETLENETPAFDKNFKRHHLLKGLTKIAAVKGSEFLDYFESLQVDSAPESFDSVIRPYEEICAQLLYASATSAHLGNLDVDLTKSIEVGQAKINKILTDRWANENFWNVLKKLEENKENLTDIQQRYLDVLLNEFFKVGFKLENRKREELLKGQHDLSEDCKLFKGRISFCQSLFRRIFHHKSTISGLPEDFLQYISTNEENPAEGPWAMPLNIDVYKKVMLLADSRELRMSIYKIWNLRASEEYSQNMASNIEELNNIRMDRNYVAQNLGFDSHVDMLLSRSMAGSADDVMGLIYDVKTNLEPLLEAELKELEEFNKQAFNKQYELEVWDVHYLAFLLKREVFLGGFEGKDSISYFPLDHVLDTMFNFTQELFGFKLEESHGEYPVWTDGVRVFKVYSEEGEHISYLYIDQFIREEMEYEPSCQIGRAHSEILGSKPIAYLSLSALNSRMMDDTSDGGSSFNFIEMNYIPELFQQFGNALGIVLNRVPYTELSAGLYTEVDAQGIPGLVMGYFGLQPHIVQMFSKHVTTGEQLTEAMARKICIANQYLMAYDLMHDLYTAAFDLEMHLSLEGSPMESKKKLWPLFMPLPLPVEDMSEFSNTRVFTETPGYCYAPIWTSMVAADIFEAFSDVDPQDVKMLNEIGRRFRNTFLYYGGGLPAKELFRRFRGRDPDLLPFLRVKTKYRAWLEEEE</sequence>
<gene>
    <name evidence="10" type="primary">LOC106174982</name>
</gene>
<comment type="cofactor">
    <cofactor evidence="7">
        <name>Zn(2+)</name>
        <dbReference type="ChEBI" id="CHEBI:29105"/>
    </cofactor>
    <text evidence="7">Binds 1 zinc ion.</text>
</comment>
<evidence type="ECO:0000259" key="8">
    <source>
        <dbReference type="Pfam" id="PF01432"/>
    </source>
</evidence>
<dbReference type="Gene3D" id="1.10.1370.40">
    <property type="match status" value="1"/>
</dbReference>
<dbReference type="SUPFAM" id="SSF55486">
    <property type="entry name" value="Metalloproteases ('zincins'), catalytic domain"/>
    <property type="match status" value="1"/>
</dbReference>
<dbReference type="InterPro" id="IPR024079">
    <property type="entry name" value="MetalloPept_cat_dom_sf"/>
</dbReference>
<dbReference type="GO" id="GO:0006508">
    <property type="term" value="P:proteolysis"/>
    <property type="evidence" value="ECO:0007669"/>
    <property type="project" value="UniProtKB-KW"/>
</dbReference>
<dbReference type="GO" id="GO:0046872">
    <property type="term" value="F:metal ion binding"/>
    <property type="evidence" value="ECO:0007669"/>
    <property type="project" value="UniProtKB-UniRule"/>
</dbReference>
<dbReference type="Proteomes" id="UP000085678">
    <property type="component" value="Unplaced"/>
</dbReference>
<proteinExistence type="inferred from homology"/>
<keyword evidence="6 7" id="KW-0482">Metalloprotease</keyword>
<dbReference type="Gene3D" id="3.40.390.10">
    <property type="entry name" value="Collagenase (Catalytic Domain)"/>
    <property type="match status" value="1"/>
</dbReference>
<evidence type="ECO:0000256" key="3">
    <source>
        <dbReference type="ARBA" id="ARBA00022723"/>
    </source>
</evidence>
<name>A0A1S3JQ06_LINAN</name>
<dbReference type="GeneID" id="106174982"/>
<organism evidence="9 10">
    <name type="scientific">Lingula anatina</name>
    <name type="common">Brachiopod</name>
    <name type="synonym">Lingula unguis</name>
    <dbReference type="NCBI Taxonomy" id="7574"/>
    <lineage>
        <taxon>Eukaryota</taxon>
        <taxon>Metazoa</taxon>
        <taxon>Spiralia</taxon>
        <taxon>Lophotrochozoa</taxon>
        <taxon>Brachiopoda</taxon>
        <taxon>Linguliformea</taxon>
        <taxon>Lingulata</taxon>
        <taxon>Lingulida</taxon>
        <taxon>Linguloidea</taxon>
        <taxon>Lingulidae</taxon>
        <taxon>Lingula</taxon>
    </lineage>
</organism>
<evidence type="ECO:0000256" key="5">
    <source>
        <dbReference type="ARBA" id="ARBA00022833"/>
    </source>
</evidence>
<evidence type="ECO:0000256" key="2">
    <source>
        <dbReference type="ARBA" id="ARBA00022670"/>
    </source>
</evidence>
<comment type="similarity">
    <text evidence="1 7">Belongs to the peptidase M3 family.</text>
</comment>
<keyword evidence="5 7" id="KW-0862">Zinc</keyword>